<keyword evidence="5" id="KW-0862">Zinc</keyword>
<evidence type="ECO:0008006" key="8">
    <source>
        <dbReference type="Google" id="ProtNLM"/>
    </source>
</evidence>
<evidence type="ECO:0000256" key="4">
    <source>
        <dbReference type="ARBA" id="ARBA00022801"/>
    </source>
</evidence>
<dbReference type="SUPFAM" id="SSF53187">
    <property type="entry name" value="Zn-dependent exopeptidases"/>
    <property type="match status" value="1"/>
</dbReference>
<dbReference type="Gene3D" id="3.40.630.10">
    <property type="entry name" value="Zn peptidases"/>
    <property type="match status" value="1"/>
</dbReference>
<dbReference type="GO" id="GO:0046872">
    <property type="term" value="F:metal ion binding"/>
    <property type="evidence" value="ECO:0007669"/>
    <property type="project" value="UniProtKB-KW"/>
</dbReference>
<dbReference type="GO" id="GO:0008233">
    <property type="term" value="F:peptidase activity"/>
    <property type="evidence" value="ECO:0007669"/>
    <property type="project" value="UniProtKB-KW"/>
</dbReference>
<evidence type="ECO:0000256" key="3">
    <source>
        <dbReference type="ARBA" id="ARBA00022723"/>
    </source>
</evidence>
<dbReference type="InterPro" id="IPR001261">
    <property type="entry name" value="ArgE/DapE_CS"/>
</dbReference>
<dbReference type="PANTHER" id="PTHR45962:SF1">
    <property type="entry name" value="N-FATTY-ACYL-AMINO ACID SYNTHASE_HYDROLASE PM20D1"/>
    <property type="match status" value="1"/>
</dbReference>
<keyword evidence="4" id="KW-0378">Hydrolase</keyword>
<organism evidence="6 7">
    <name type="scientific">Limnoraphis robusta CS-951</name>
    <dbReference type="NCBI Taxonomy" id="1637645"/>
    <lineage>
        <taxon>Bacteria</taxon>
        <taxon>Bacillati</taxon>
        <taxon>Cyanobacteriota</taxon>
        <taxon>Cyanophyceae</taxon>
        <taxon>Oscillatoriophycideae</taxon>
        <taxon>Oscillatoriales</taxon>
        <taxon>Sirenicapillariaceae</taxon>
        <taxon>Limnoraphis</taxon>
    </lineage>
</organism>
<reference evidence="6 7" key="1">
    <citation type="submission" date="2015-06" db="EMBL/GenBank/DDBJ databases">
        <title>Draft genome assembly of filamentous brackish cyanobacterium Limnoraphis robusta strain CS-951.</title>
        <authorList>
            <person name="Willis A."/>
            <person name="Parks M."/>
            <person name="Burford M.A."/>
        </authorList>
    </citation>
    <scope>NUCLEOTIDE SEQUENCE [LARGE SCALE GENOMIC DNA]</scope>
    <source>
        <strain evidence="6 7">CS-951</strain>
    </source>
</reference>
<dbReference type="InterPro" id="IPR047177">
    <property type="entry name" value="Pept_M20A"/>
</dbReference>
<dbReference type="PROSITE" id="PS00758">
    <property type="entry name" value="ARGE_DAPE_CPG2_1"/>
    <property type="match status" value="1"/>
</dbReference>
<dbReference type="PANTHER" id="PTHR45962">
    <property type="entry name" value="N-FATTY-ACYL-AMINO ACID SYNTHASE/HYDROLASE PM20D1"/>
    <property type="match status" value="1"/>
</dbReference>
<sequence length="130" mass="14202">MPSDVREIVLPEVPEFDSNIAAEHLGEAIRFQTVTVAPGDPRVGQEGPWLALQDWMEETYPAFHAAANKETIPGGYSLLFTWPGSDSSLDPILLMAHQDVVPVNIGTESDWDAPPFSGTIQDGYVFSAIF</sequence>
<dbReference type="EMBL" id="LATL02000142">
    <property type="protein sequence ID" value="KMW70503.1"/>
    <property type="molecule type" value="Genomic_DNA"/>
</dbReference>
<gene>
    <name evidence="6" type="ORF">WN50_34825</name>
</gene>
<evidence type="ECO:0000256" key="1">
    <source>
        <dbReference type="ARBA" id="ARBA00006247"/>
    </source>
</evidence>
<keyword evidence="3" id="KW-0479">Metal-binding</keyword>
<evidence type="ECO:0000313" key="7">
    <source>
        <dbReference type="Proteomes" id="UP000033607"/>
    </source>
</evidence>
<comment type="caution">
    <text evidence="6">The sequence shown here is derived from an EMBL/GenBank/DDBJ whole genome shotgun (WGS) entry which is preliminary data.</text>
</comment>
<evidence type="ECO:0000313" key="6">
    <source>
        <dbReference type="EMBL" id="KMW70503.1"/>
    </source>
</evidence>
<keyword evidence="2" id="KW-0645">Protease</keyword>
<dbReference type="RefSeq" id="WP_049559321.1">
    <property type="nucleotide sequence ID" value="NZ_LATL02000142.1"/>
</dbReference>
<proteinExistence type="inferred from homology"/>
<dbReference type="AlphaFoldDB" id="A0A0J9EW44"/>
<evidence type="ECO:0000256" key="2">
    <source>
        <dbReference type="ARBA" id="ARBA00022670"/>
    </source>
</evidence>
<comment type="similarity">
    <text evidence="1">Belongs to the peptidase M20A family.</text>
</comment>
<dbReference type="GO" id="GO:0006508">
    <property type="term" value="P:proteolysis"/>
    <property type="evidence" value="ECO:0007669"/>
    <property type="project" value="UniProtKB-KW"/>
</dbReference>
<evidence type="ECO:0000256" key="5">
    <source>
        <dbReference type="ARBA" id="ARBA00022833"/>
    </source>
</evidence>
<accession>A0A0J9EW44</accession>
<dbReference type="Proteomes" id="UP000033607">
    <property type="component" value="Unassembled WGS sequence"/>
</dbReference>
<name>A0A0J9EW44_9CYAN</name>
<dbReference type="OrthoDB" id="9792335at2"/>
<protein>
    <recommendedName>
        <fullName evidence="8">Peptidase M20</fullName>
    </recommendedName>
</protein>